<dbReference type="InterPro" id="IPR018335">
    <property type="entry name" value="Tscrpt_reg_HTH_Crp-type_CS"/>
</dbReference>
<feature type="domain" description="HTH crp-type" evidence="5">
    <location>
        <begin position="162"/>
        <end position="223"/>
    </location>
</feature>
<dbReference type="PANTHER" id="PTHR24567">
    <property type="entry name" value="CRP FAMILY TRANSCRIPTIONAL REGULATORY PROTEIN"/>
    <property type="match status" value="1"/>
</dbReference>
<dbReference type="InterPro" id="IPR000595">
    <property type="entry name" value="cNMP-bd_dom"/>
</dbReference>
<dbReference type="SUPFAM" id="SSF51206">
    <property type="entry name" value="cAMP-binding domain-like"/>
    <property type="match status" value="1"/>
</dbReference>
<evidence type="ECO:0000259" key="5">
    <source>
        <dbReference type="PROSITE" id="PS51063"/>
    </source>
</evidence>
<dbReference type="InterPro" id="IPR050397">
    <property type="entry name" value="Env_Response_Regulators"/>
</dbReference>
<evidence type="ECO:0000256" key="2">
    <source>
        <dbReference type="ARBA" id="ARBA00023125"/>
    </source>
</evidence>
<dbReference type="PROSITE" id="PS51063">
    <property type="entry name" value="HTH_CRP_2"/>
    <property type="match status" value="1"/>
</dbReference>
<dbReference type="Gene3D" id="2.60.120.10">
    <property type="entry name" value="Jelly Rolls"/>
    <property type="match status" value="1"/>
</dbReference>
<dbReference type="PRINTS" id="PR00034">
    <property type="entry name" value="HTHCRP"/>
</dbReference>
<name>E6SGG9_THEM7</name>
<feature type="domain" description="Cyclic nucleotide-binding" evidence="4">
    <location>
        <begin position="28"/>
        <end position="148"/>
    </location>
</feature>
<evidence type="ECO:0000313" key="6">
    <source>
        <dbReference type="EMBL" id="ADU51621.1"/>
    </source>
</evidence>
<dbReference type="InterPro" id="IPR014710">
    <property type="entry name" value="RmlC-like_jellyroll"/>
</dbReference>
<dbReference type="OrthoDB" id="9798104at2"/>
<gene>
    <name evidence="6" type="ordered locus">Tmar_1510</name>
</gene>
<dbReference type="InterPro" id="IPR012318">
    <property type="entry name" value="HTH_CRP"/>
</dbReference>
<dbReference type="PROSITE" id="PS50042">
    <property type="entry name" value="CNMP_BINDING_3"/>
    <property type="match status" value="1"/>
</dbReference>
<dbReference type="Pfam" id="PF13545">
    <property type="entry name" value="HTH_Crp_2"/>
    <property type="match status" value="1"/>
</dbReference>
<evidence type="ECO:0000256" key="3">
    <source>
        <dbReference type="ARBA" id="ARBA00023163"/>
    </source>
</evidence>
<dbReference type="GO" id="GO:0003700">
    <property type="term" value="F:DNA-binding transcription factor activity"/>
    <property type="evidence" value="ECO:0007669"/>
    <property type="project" value="InterPro"/>
</dbReference>
<evidence type="ECO:0000256" key="1">
    <source>
        <dbReference type="ARBA" id="ARBA00023015"/>
    </source>
</evidence>
<reference evidence="6 7" key="1">
    <citation type="journal article" date="2010" name="Stand. Genomic Sci.">
        <title>Complete genome sequence of Thermaerobacter marianensis type strain (7p75a).</title>
        <authorList>
            <person name="Han C."/>
            <person name="Gu W."/>
            <person name="Zhang X."/>
            <person name="Lapidus A."/>
            <person name="Nolan M."/>
            <person name="Copeland A."/>
            <person name="Lucas S."/>
            <person name="Del Rio T.G."/>
            <person name="Tice H."/>
            <person name="Cheng J.F."/>
            <person name="Tapia R."/>
            <person name="Goodwin L."/>
            <person name="Pitluck S."/>
            <person name="Pagani I."/>
            <person name="Ivanova N."/>
            <person name="Mavromatis K."/>
            <person name="Mikhailova N."/>
            <person name="Pati A."/>
            <person name="Chen A."/>
            <person name="Palaniappan K."/>
            <person name="Land M."/>
            <person name="Hauser L."/>
            <person name="Chang Y.J."/>
            <person name="Jeffries C.D."/>
            <person name="Schneider S."/>
            <person name="Rohde M."/>
            <person name="Goker M."/>
            <person name="Pukall R."/>
            <person name="Woyke T."/>
            <person name="Bristow J."/>
            <person name="Eisen J.A."/>
            <person name="Markowitz V."/>
            <person name="Hugenholtz P."/>
            <person name="Kyrpides N.C."/>
            <person name="Klenk H.P."/>
            <person name="Detter J.C."/>
        </authorList>
    </citation>
    <scope>NUCLEOTIDE SEQUENCE [LARGE SCALE GENOMIC DNA]</scope>
    <source>
        <strain evidence="7">ATCC 700841 / DSM 12885 / JCM 10246 / 7p75a</strain>
    </source>
</reference>
<protein>
    <submittedName>
        <fullName evidence="6">Transcriptional regulator, Crp/Fnr family</fullName>
    </submittedName>
</protein>
<accession>E6SGG9</accession>
<dbReference type="EMBL" id="CP002344">
    <property type="protein sequence ID" value="ADU51621.1"/>
    <property type="molecule type" value="Genomic_DNA"/>
</dbReference>
<dbReference type="CDD" id="cd00038">
    <property type="entry name" value="CAP_ED"/>
    <property type="match status" value="1"/>
</dbReference>
<dbReference type="AlphaFoldDB" id="E6SGG9"/>
<dbReference type="RefSeq" id="WP_013495925.1">
    <property type="nucleotide sequence ID" value="NC_014831.1"/>
</dbReference>
<keyword evidence="1" id="KW-0805">Transcription regulation</keyword>
<organism evidence="6 7">
    <name type="scientific">Thermaerobacter marianensis (strain ATCC 700841 / DSM 12885 / JCM 10246 / 7p75a)</name>
    <dbReference type="NCBI Taxonomy" id="644966"/>
    <lineage>
        <taxon>Bacteria</taxon>
        <taxon>Bacillati</taxon>
        <taxon>Bacillota</taxon>
        <taxon>Clostridia</taxon>
        <taxon>Eubacteriales</taxon>
        <taxon>Clostridiales Family XVII. Incertae Sedis</taxon>
        <taxon>Thermaerobacter</taxon>
    </lineage>
</organism>
<dbReference type="eggNOG" id="COG0664">
    <property type="taxonomic scope" value="Bacteria"/>
</dbReference>
<dbReference type="Proteomes" id="UP000008915">
    <property type="component" value="Chromosome"/>
</dbReference>
<keyword evidence="7" id="KW-1185">Reference proteome</keyword>
<proteinExistence type="predicted"/>
<keyword evidence="2" id="KW-0238">DNA-binding</keyword>
<dbReference type="HOGENOM" id="CLU_075053_3_2_9"/>
<dbReference type="InterPro" id="IPR018490">
    <property type="entry name" value="cNMP-bd_dom_sf"/>
</dbReference>
<dbReference type="GO" id="GO:0005829">
    <property type="term" value="C:cytosol"/>
    <property type="evidence" value="ECO:0007669"/>
    <property type="project" value="TreeGrafter"/>
</dbReference>
<evidence type="ECO:0000313" key="7">
    <source>
        <dbReference type="Proteomes" id="UP000008915"/>
    </source>
</evidence>
<sequence length="234" mass="25732">MDRADTPAGSGAFPTRDAVVVALRRIHPFDQVPPGLVAKVATQVHWRPCRAGDVLFREGEPVRAVFLLRAGRVKIVTVDDEGREYIMHLLGPGDLFPAVGLFTGGGYPATAEVIQDGAVGVVTREVILNLVREHGDLAMALLMAQEERIRYLQERIRSLVWRDLRTRVLEVLVKHMGDQLTHQEIAALVGAARESVSRVISEFKRQGLVTRDPSGRWRVRTPDGLGGAGAHDGR</sequence>
<dbReference type="KEGG" id="tmr:Tmar_1510"/>
<dbReference type="SUPFAM" id="SSF46785">
    <property type="entry name" value="Winged helix' DNA-binding domain"/>
    <property type="match status" value="1"/>
</dbReference>
<dbReference type="SMART" id="SM00419">
    <property type="entry name" value="HTH_CRP"/>
    <property type="match status" value="1"/>
</dbReference>
<dbReference type="PROSITE" id="PS00042">
    <property type="entry name" value="HTH_CRP_1"/>
    <property type="match status" value="1"/>
</dbReference>
<dbReference type="STRING" id="644966.Tmar_1510"/>
<dbReference type="SMART" id="SM00100">
    <property type="entry name" value="cNMP"/>
    <property type="match status" value="1"/>
</dbReference>
<dbReference type="Pfam" id="PF00027">
    <property type="entry name" value="cNMP_binding"/>
    <property type="match status" value="1"/>
</dbReference>
<dbReference type="GO" id="GO:0003677">
    <property type="term" value="F:DNA binding"/>
    <property type="evidence" value="ECO:0007669"/>
    <property type="project" value="UniProtKB-KW"/>
</dbReference>
<keyword evidence="3" id="KW-0804">Transcription</keyword>
<dbReference type="InterPro" id="IPR036390">
    <property type="entry name" value="WH_DNA-bd_sf"/>
</dbReference>
<evidence type="ECO:0000259" key="4">
    <source>
        <dbReference type="PROSITE" id="PS50042"/>
    </source>
</evidence>
<reference evidence="7" key="2">
    <citation type="journal article" date="2010" name="Stand. Genomic Sci.">
        <title>Complete genome sequence of Thermaerobacter marianensis type strain (7p75aT).</title>
        <authorList>
            <person name="Han C."/>
            <person name="Gu W."/>
            <person name="Zhang X."/>
            <person name="Lapidus A."/>
            <person name="Nolan M."/>
            <person name="Copeland A."/>
            <person name="Lucas S."/>
            <person name="Glavina Del Rio T."/>
            <person name="Tice H."/>
            <person name="Cheng J."/>
            <person name="Tapia R."/>
            <person name="Goodwin L."/>
            <person name="Pitluck S."/>
            <person name="Pagani I."/>
            <person name="Ivanova N."/>
            <person name="Mavromatis K."/>
            <person name="Mikhailova N."/>
            <person name="Pati A."/>
            <person name="Chen A."/>
            <person name="Palaniappan K."/>
            <person name="Land M."/>
            <person name="Hauser L."/>
            <person name="Chang Y."/>
            <person name="Jeffries C."/>
            <person name="Schneider S."/>
            <person name="Rohde M."/>
            <person name="Goker M."/>
            <person name="Pukall R."/>
            <person name="Woyke T."/>
            <person name="Bristow J."/>
            <person name="Eisen J."/>
            <person name="Markowitz V."/>
            <person name="Hugenholtz P."/>
            <person name="Kyrpides N."/>
            <person name="Klenk H."/>
            <person name="Detter J."/>
        </authorList>
    </citation>
    <scope>NUCLEOTIDE SEQUENCE [LARGE SCALE GENOMIC DNA]</scope>
    <source>
        <strain evidence="7">ATCC 700841 / DSM 12885 / JCM 10246 / 7p75a</strain>
    </source>
</reference>
<dbReference type="PANTHER" id="PTHR24567:SF26">
    <property type="entry name" value="REGULATORY PROTEIN YEIL"/>
    <property type="match status" value="1"/>
</dbReference>